<keyword evidence="7" id="KW-1185">Reference proteome</keyword>
<gene>
    <name evidence="6" type="ORF">EYC87_10935</name>
</gene>
<dbReference type="CDD" id="cd16025">
    <property type="entry name" value="PAS_like"/>
    <property type="match status" value="1"/>
</dbReference>
<dbReference type="SUPFAM" id="SSF53649">
    <property type="entry name" value="Alkaline phosphatase-like"/>
    <property type="match status" value="1"/>
</dbReference>
<proteinExistence type="inferred from homology"/>
<evidence type="ECO:0000313" key="6">
    <source>
        <dbReference type="EMBL" id="MCX2974095.1"/>
    </source>
</evidence>
<dbReference type="InterPro" id="IPR000917">
    <property type="entry name" value="Sulfatase_N"/>
</dbReference>
<sequence length="744" mass="82575">MPLSRRDLIKVTAASALLADGAIGQAAPAPGGRAISSTDYASSWRPRNLARRPNILMVVLDDVGFSDLGCFGSEIDTPCIDNLARGGARFNNFQVTALCAPTRACLMSGQNAHRVGVGNIAEWGRPLPGYRGYIREDVKLLPQMLGEAGYNTIAVGKWHLSMVNDQDAMGPFDHWPTGRGFQHWYGFHGSAVDHFHPELFRNHSQVYPTKGENYHLTNDLVTQSIRYLQDHRVATPEKPFFMYLGLGACHFPFHAPDDKLSKYRGRYSQGYDSMRLPRFERQKALGVVPENALLTPRPDEVSGWDRLPTSERVFSERTMEAFAAMLDHADSEIQRLVTALQLMGELDNTILMVMSDNGAGGGYHRAGALDVRRIAYIEPETVAEKMRGLDLVGTERSSPLYSTGWSHLGNTPLKRRKGDTYAGGTRSPLILHWPAGELQLNAVNSQYHHVTDVVPTLLEMAGIEAPLPEPLDGTSFAYTLDDPSQLTRKKTQHYETAGDRAIWAKGWKAVTVHQSGDRFEDDDWALYHAEQDFSEAVDLAESEPEKLVELIALWDKEAAANNVLPLDDDLDGLYAKVAPRARASYEFFPDQTRFNRLTAPDIFRHNFNMEVVLELPDDQVSGVILASGDSAAGYELFMQNGHLYFVYIYTREAVQRFATDDQLQAGTRKIVINGQVDGRGSGRLSFTVDDRSVGSLVLPKMWRVEALNAGIRCAENCGAPISFAYAGSSPFEGTFERVLVNLSL</sequence>
<dbReference type="PANTHER" id="PTHR42693:SF33">
    <property type="entry name" value="ARYLSULFATASE"/>
    <property type="match status" value="1"/>
</dbReference>
<dbReference type="Gene3D" id="3.30.1120.10">
    <property type="match status" value="1"/>
</dbReference>
<evidence type="ECO:0000256" key="2">
    <source>
        <dbReference type="ARBA" id="ARBA00022723"/>
    </source>
</evidence>
<comment type="caution">
    <text evidence="6">The sequence shown here is derived from an EMBL/GenBank/DDBJ whole genome shotgun (WGS) entry which is preliminary data.</text>
</comment>
<dbReference type="Proteomes" id="UP001143307">
    <property type="component" value="Unassembled WGS sequence"/>
</dbReference>
<dbReference type="PROSITE" id="PS51318">
    <property type="entry name" value="TAT"/>
    <property type="match status" value="1"/>
</dbReference>
<dbReference type="InterPro" id="IPR017850">
    <property type="entry name" value="Alkaline_phosphatase_core_sf"/>
</dbReference>
<dbReference type="InterPro" id="IPR024607">
    <property type="entry name" value="Sulfatase_CS"/>
</dbReference>
<evidence type="ECO:0000256" key="1">
    <source>
        <dbReference type="ARBA" id="ARBA00008779"/>
    </source>
</evidence>
<organism evidence="6 7">
    <name type="scientific">Candidatus Seongchinamella marina</name>
    <dbReference type="NCBI Taxonomy" id="2518990"/>
    <lineage>
        <taxon>Bacteria</taxon>
        <taxon>Pseudomonadati</taxon>
        <taxon>Pseudomonadota</taxon>
        <taxon>Gammaproteobacteria</taxon>
        <taxon>Cellvibrionales</taxon>
        <taxon>Halieaceae</taxon>
        <taxon>Seongchinamella</taxon>
    </lineage>
</organism>
<keyword evidence="4" id="KW-0106">Calcium</keyword>
<dbReference type="EMBL" id="SHNP01000003">
    <property type="protein sequence ID" value="MCX2974095.1"/>
    <property type="molecule type" value="Genomic_DNA"/>
</dbReference>
<accession>A0ABT3SVS7</accession>
<keyword evidence="2" id="KW-0479">Metal-binding</keyword>
<evidence type="ECO:0000256" key="4">
    <source>
        <dbReference type="ARBA" id="ARBA00022837"/>
    </source>
</evidence>
<evidence type="ECO:0000256" key="3">
    <source>
        <dbReference type="ARBA" id="ARBA00022801"/>
    </source>
</evidence>
<dbReference type="Gene3D" id="3.40.720.10">
    <property type="entry name" value="Alkaline Phosphatase, subunit A"/>
    <property type="match status" value="1"/>
</dbReference>
<protein>
    <submittedName>
        <fullName evidence="6">Arylsulfatase</fullName>
    </submittedName>
</protein>
<name>A0ABT3SVS7_9GAMM</name>
<keyword evidence="3" id="KW-0378">Hydrolase</keyword>
<evidence type="ECO:0000259" key="5">
    <source>
        <dbReference type="Pfam" id="PF00884"/>
    </source>
</evidence>
<feature type="domain" description="Sulfatase N-terminal" evidence="5">
    <location>
        <begin position="53"/>
        <end position="463"/>
    </location>
</feature>
<evidence type="ECO:0000313" key="7">
    <source>
        <dbReference type="Proteomes" id="UP001143307"/>
    </source>
</evidence>
<dbReference type="RefSeq" id="WP_279252906.1">
    <property type="nucleotide sequence ID" value="NZ_SHNP01000003.1"/>
</dbReference>
<dbReference type="PANTHER" id="PTHR42693">
    <property type="entry name" value="ARYLSULFATASE FAMILY MEMBER"/>
    <property type="match status" value="1"/>
</dbReference>
<comment type="similarity">
    <text evidence="1">Belongs to the sulfatase family.</text>
</comment>
<dbReference type="PROSITE" id="PS00149">
    <property type="entry name" value="SULFATASE_2"/>
    <property type="match status" value="1"/>
</dbReference>
<dbReference type="InterPro" id="IPR006311">
    <property type="entry name" value="TAT_signal"/>
</dbReference>
<reference evidence="6" key="1">
    <citation type="submission" date="2019-02" db="EMBL/GenBank/DDBJ databases">
        <authorList>
            <person name="Li S.-H."/>
        </authorList>
    </citation>
    <scope>NUCLEOTIDE SEQUENCE</scope>
    <source>
        <strain evidence="6">IMCC8485</strain>
    </source>
</reference>
<dbReference type="InterPro" id="IPR050738">
    <property type="entry name" value="Sulfatase"/>
</dbReference>
<dbReference type="Pfam" id="PF00884">
    <property type="entry name" value="Sulfatase"/>
    <property type="match status" value="1"/>
</dbReference>